<dbReference type="Proteomes" id="UP000294832">
    <property type="component" value="Unassembled WGS sequence"/>
</dbReference>
<name>A0A4V6NMA6_9GAMM</name>
<accession>A0A4V6NMA6</accession>
<comment type="caution">
    <text evidence="1">The sequence shown here is derived from an EMBL/GenBank/DDBJ whole genome shotgun (WGS) entry which is preliminary data.</text>
</comment>
<evidence type="ECO:0000313" key="1">
    <source>
        <dbReference type="EMBL" id="TCN86267.1"/>
    </source>
</evidence>
<dbReference type="AlphaFoldDB" id="A0A4V6NMA6"/>
<dbReference type="EMBL" id="SLWF01000007">
    <property type="protein sequence ID" value="TCN86267.1"/>
    <property type="molecule type" value="Genomic_DNA"/>
</dbReference>
<evidence type="ECO:0000313" key="2">
    <source>
        <dbReference type="Proteomes" id="UP000294832"/>
    </source>
</evidence>
<dbReference type="OrthoDB" id="8605335at2"/>
<organism evidence="1 2">
    <name type="scientific">Shewanella fodinae</name>
    <dbReference type="NCBI Taxonomy" id="552357"/>
    <lineage>
        <taxon>Bacteria</taxon>
        <taxon>Pseudomonadati</taxon>
        <taxon>Pseudomonadota</taxon>
        <taxon>Gammaproteobacteria</taxon>
        <taxon>Alteromonadales</taxon>
        <taxon>Shewanellaceae</taxon>
        <taxon>Shewanella</taxon>
    </lineage>
</organism>
<keyword evidence="2" id="KW-1185">Reference proteome</keyword>
<sequence>MTSLAHYIDAIHQRSAVIVGQQQRDLSYQDDGVTVTAIDTRYHFADGVVVQHQYEKDDVEDEQLCAECWSTYTVVSAPADIRITPQRKAFTNHCQELFWLKTLRMQQRD</sequence>
<reference evidence="1 2" key="1">
    <citation type="submission" date="2019-03" db="EMBL/GenBank/DDBJ databases">
        <title>Freshwater and sediment microbial communities from various areas in North America, analyzing microbe dynamics in response to fracking.</title>
        <authorList>
            <person name="Lamendella R."/>
        </authorList>
    </citation>
    <scope>NUCLEOTIDE SEQUENCE [LARGE SCALE GENOMIC DNA]</scope>
    <source>
        <strain evidence="1 2">74A</strain>
    </source>
</reference>
<gene>
    <name evidence="1" type="ORF">EDC91_10717</name>
</gene>
<protein>
    <submittedName>
        <fullName evidence="1">Uncharacterized protein</fullName>
    </submittedName>
</protein>
<proteinExistence type="predicted"/>
<dbReference type="RefSeq" id="WP_133038431.1">
    <property type="nucleotide sequence ID" value="NZ_SLWF01000007.1"/>
</dbReference>